<keyword evidence="1" id="KW-0175">Coiled coil</keyword>
<feature type="coiled-coil region" evidence="1">
    <location>
        <begin position="51"/>
        <end position="148"/>
    </location>
</feature>
<accession>A0A8S1WP47</accession>
<evidence type="ECO:0000313" key="3">
    <source>
        <dbReference type="Proteomes" id="UP000683925"/>
    </source>
</evidence>
<comment type="caution">
    <text evidence="2">The sequence shown here is derived from an EMBL/GenBank/DDBJ whole genome shotgun (WGS) entry which is preliminary data.</text>
</comment>
<proteinExistence type="predicted"/>
<dbReference type="OrthoDB" id="299455at2759"/>
<organism evidence="2 3">
    <name type="scientific">Paramecium octaurelia</name>
    <dbReference type="NCBI Taxonomy" id="43137"/>
    <lineage>
        <taxon>Eukaryota</taxon>
        <taxon>Sar</taxon>
        <taxon>Alveolata</taxon>
        <taxon>Ciliophora</taxon>
        <taxon>Intramacronucleata</taxon>
        <taxon>Oligohymenophorea</taxon>
        <taxon>Peniculida</taxon>
        <taxon>Parameciidae</taxon>
        <taxon>Paramecium</taxon>
    </lineage>
</organism>
<name>A0A8S1WP47_PAROT</name>
<evidence type="ECO:0000256" key="1">
    <source>
        <dbReference type="SAM" id="Coils"/>
    </source>
</evidence>
<dbReference type="OMA" id="MQLEIYK"/>
<keyword evidence="3" id="KW-1185">Reference proteome</keyword>
<dbReference type="AlphaFoldDB" id="A0A8S1WP47"/>
<gene>
    <name evidence="2" type="ORF">POCTA_138.1.T0970160</name>
</gene>
<protein>
    <submittedName>
        <fullName evidence="2">Uncharacterized protein</fullName>
    </submittedName>
</protein>
<dbReference type="EMBL" id="CAJJDP010000096">
    <property type="protein sequence ID" value="CAD8190470.1"/>
    <property type="molecule type" value="Genomic_DNA"/>
</dbReference>
<sequence length="400" mass="47408">MQLEIYKERTSSNENTQQNKAVETLQSLVQYINDLTEIVNEIKVKNQAEFIIAYQSHMKKIKAELKELKSKTEEQQNNLELNQVKITSNDNELTLFREECLKLYEKIEQKNKENQELKFQLQESKKTNDFLEQQIKGLMKKLKQSEIEKEQQPTPLLEQTFCTTTPANQFKIPRRKLTDYNSKLDPSSSISKYHYSSIREMFSIEECNNSHSKYDEIIERITKYVTQIEQKYLKQIQNLNAKVNNLLISQNKKSVIRSDLESFFLDCVETVRRDILKKKRPFGNTQWQQNQIEMISDFSQFHKEDKLKILELVVSNEKILVFLYQKLFPNHVNLVIKSIREDININNFLEQSVKCDLSKSNHHQSGDYKVEVPKTTREVRSASMSKQLEVKRGKLLFRQY</sequence>
<evidence type="ECO:0000313" key="2">
    <source>
        <dbReference type="EMBL" id="CAD8190470.1"/>
    </source>
</evidence>
<dbReference type="PANTHER" id="PTHR40515:SF1">
    <property type="entry name" value="CILIA- AND FLAGELLA-ASSOCIATED PROTEIN 157"/>
    <property type="match status" value="1"/>
</dbReference>
<dbReference type="Proteomes" id="UP000683925">
    <property type="component" value="Unassembled WGS sequence"/>
</dbReference>
<reference evidence="2" key="1">
    <citation type="submission" date="2021-01" db="EMBL/GenBank/DDBJ databases">
        <authorList>
            <consortium name="Genoscope - CEA"/>
            <person name="William W."/>
        </authorList>
    </citation>
    <scope>NUCLEOTIDE SEQUENCE</scope>
</reference>
<dbReference type="PANTHER" id="PTHR40515">
    <property type="entry name" value="CILIA- AND FLAGELLA-ASSOCIATED PROTEIN 157"/>
    <property type="match status" value="1"/>
</dbReference>